<dbReference type="STRING" id="1499688.BN000_03852"/>
<organism evidence="5 6">
    <name type="scientific">Neobacillus massiliamazoniensis</name>
    <dbReference type="NCBI Taxonomy" id="1499688"/>
    <lineage>
        <taxon>Bacteria</taxon>
        <taxon>Bacillati</taxon>
        <taxon>Bacillota</taxon>
        <taxon>Bacilli</taxon>
        <taxon>Bacillales</taxon>
        <taxon>Bacillaceae</taxon>
        <taxon>Neobacillus</taxon>
    </lineage>
</organism>
<dbReference type="EMBL" id="CVRB01000004">
    <property type="protein sequence ID" value="CRK83857.1"/>
    <property type="molecule type" value="Genomic_DNA"/>
</dbReference>
<dbReference type="PANTHER" id="PTHR43479:SF11">
    <property type="entry name" value="ACREF_ENVCD OPERON REPRESSOR-RELATED"/>
    <property type="match status" value="1"/>
</dbReference>
<protein>
    <submittedName>
        <fullName evidence="5">TetR family transcriptional regulator</fullName>
    </submittedName>
</protein>
<evidence type="ECO:0000313" key="5">
    <source>
        <dbReference type="EMBL" id="CRK83857.1"/>
    </source>
</evidence>
<keyword evidence="2 3" id="KW-0238">DNA-binding</keyword>
<dbReference type="InterPro" id="IPR001647">
    <property type="entry name" value="HTH_TetR"/>
</dbReference>
<feature type="DNA-binding region" description="H-T-H motif" evidence="3">
    <location>
        <begin position="32"/>
        <end position="51"/>
    </location>
</feature>
<dbReference type="PROSITE" id="PS50977">
    <property type="entry name" value="HTH_TETR_2"/>
    <property type="match status" value="1"/>
</dbReference>
<evidence type="ECO:0000259" key="4">
    <source>
        <dbReference type="PROSITE" id="PS50977"/>
    </source>
</evidence>
<dbReference type="InterPro" id="IPR009057">
    <property type="entry name" value="Homeodomain-like_sf"/>
</dbReference>
<dbReference type="Gene3D" id="1.10.357.10">
    <property type="entry name" value="Tetracycline Repressor, domain 2"/>
    <property type="match status" value="1"/>
</dbReference>
<dbReference type="SUPFAM" id="SSF46689">
    <property type="entry name" value="Homeodomain-like"/>
    <property type="match status" value="1"/>
</dbReference>
<accession>A0A0U1P0S6</accession>
<evidence type="ECO:0000256" key="1">
    <source>
        <dbReference type="ARBA" id="ARBA00022491"/>
    </source>
</evidence>
<dbReference type="InterPro" id="IPR050624">
    <property type="entry name" value="HTH-type_Tx_Regulator"/>
</dbReference>
<dbReference type="GO" id="GO:0003677">
    <property type="term" value="F:DNA binding"/>
    <property type="evidence" value="ECO:0007669"/>
    <property type="project" value="UniProtKB-UniRule"/>
</dbReference>
<proteinExistence type="predicted"/>
<evidence type="ECO:0000313" key="6">
    <source>
        <dbReference type="Proteomes" id="UP000199087"/>
    </source>
</evidence>
<reference evidence="6" key="1">
    <citation type="submission" date="2015-05" db="EMBL/GenBank/DDBJ databases">
        <authorList>
            <person name="Urmite Genomes"/>
        </authorList>
    </citation>
    <scope>NUCLEOTIDE SEQUENCE [LARGE SCALE GENOMIC DNA]</scope>
    <source>
        <strain evidence="6">LF1</strain>
    </source>
</reference>
<dbReference type="Proteomes" id="UP000199087">
    <property type="component" value="Unassembled WGS sequence"/>
</dbReference>
<sequence>MPRNKYPEITEKRILDTATKLFLEKGWEETTIQNIVDELGDLTRGAFYHHFKSKEDIIDAVLNQLAVDNDPFKKAKNISGLNGLEKLRMAFLLSFENIGQLEAVKTIPTILNNPKLIAKQLQDCIHLGAPDILAFIEEGVLDGSISVQYPKQTSETFMLLTNIWLSPIIYSVDTEEYLLKAKHLQELFNGIGLPVIDDQILATLEKFIKIF</sequence>
<gene>
    <name evidence="5" type="ORF">BN000_03852</name>
</gene>
<name>A0A0U1P0S6_9BACI</name>
<dbReference type="OrthoDB" id="9814200at2"/>
<dbReference type="AlphaFoldDB" id="A0A0U1P0S6"/>
<dbReference type="RefSeq" id="WP_090636977.1">
    <property type="nucleotide sequence ID" value="NZ_CVRB01000004.1"/>
</dbReference>
<dbReference type="Pfam" id="PF00440">
    <property type="entry name" value="TetR_N"/>
    <property type="match status" value="1"/>
</dbReference>
<keyword evidence="6" id="KW-1185">Reference proteome</keyword>
<evidence type="ECO:0000256" key="2">
    <source>
        <dbReference type="ARBA" id="ARBA00023125"/>
    </source>
</evidence>
<dbReference type="PANTHER" id="PTHR43479">
    <property type="entry name" value="ACREF/ENVCD OPERON REPRESSOR-RELATED"/>
    <property type="match status" value="1"/>
</dbReference>
<feature type="domain" description="HTH tetR-type" evidence="4">
    <location>
        <begin position="8"/>
        <end position="69"/>
    </location>
</feature>
<evidence type="ECO:0000256" key="3">
    <source>
        <dbReference type="PROSITE-ProRule" id="PRU00335"/>
    </source>
</evidence>
<keyword evidence="1" id="KW-0678">Repressor</keyword>